<sequence>MYSRYAPQGVAFPYAVVSIPFGLSDWMFVERFDDVDVQFNLFSQNTSETEIGTMLTNLRARYDDTTLTVSGYTFLYCQHERSLTLSDPELNIRQYSVFYNILLQV</sequence>
<name>A0A0F8ZXT9_9ZZZZ</name>
<protein>
    <submittedName>
        <fullName evidence="1">Uncharacterized protein</fullName>
    </submittedName>
</protein>
<dbReference type="InterPro" id="IPR053745">
    <property type="entry name" value="Viral_Tail_Comp_sf"/>
</dbReference>
<evidence type="ECO:0000313" key="1">
    <source>
        <dbReference type="EMBL" id="KKK98683.1"/>
    </source>
</evidence>
<reference evidence="1" key="1">
    <citation type="journal article" date="2015" name="Nature">
        <title>Complex archaea that bridge the gap between prokaryotes and eukaryotes.</title>
        <authorList>
            <person name="Spang A."/>
            <person name="Saw J.H."/>
            <person name="Jorgensen S.L."/>
            <person name="Zaremba-Niedzwiedzka K."/>
            <person name="Martijn J."/>
            <person name="Lind A.E."/>
            <person name="van Eijk R."/>
            <person name="Schleper C."/>
            <person name="Guy L."/>
            <person name="Ettema T.J."/>
        </authorList>
    </citation>
    <scope>NUCLEOTIDE SEQUENCE</scope>
</reference>
<organism evidence="1">
    <name type="scientific">marine sediment metagenome</name>
    <dbReference type="NCBI Taxonomy" id="412755"/>
    <lineage>
        <taxon>unclassified sequences</taxon>
        <taxon>metagenomes</taxon>
        <taxon>ecological metagenomes</taxon>
    </lineage>
</organism>
<dbReference type="EMBL" id="LAZR01045519">
    <property type="protein sequence ID" value="KKK98683.1"/>
    <property type="molecule type" value="Genomic_DNA"/>
</dbReference>
<comment type="caution">
    <text evidence="1">The sequence shown here is derived from an EMBL/GenBank/DDBJ whole genome shotgun (WGS) entry which is preliminary data.</text>
</comment>
<dbReference type="InterPro" id="IPR021508">
    <property type="entry name" value="Gp17-like"/>
</dbReference>
<gene>
    <name evidence="1" type="ORF">LCGC14_2640320</name>
</gene>
<accession>A0A0F8ZXT9</accession>
<dbReference type="Gene3D" id="3.30.2000.30">
    <property type="match status" value="1"/>
</dbReference>
<dbReference type="Pfam" id="PF11367">
    <property type="entry name" value="Tail_completion_gp17"/>
    <property type="match status" value="1"/>
</dbReference>
<proteinExistence type="predicted"/>
<dbReference type="AlphaFoldDB" id="A0A0F8ZXT9"/>